<reference evidence="2" key="1">
    <citation type="submission" date="2023-05" db="EMBL/GenBank/DDBJ databases">
        <authorList>
            <person name="Stuckert A."/>
        </authorList>
    </citation>
    <scope>NUCLEOTIDE SEQUENCE</scope>
</reference>
<dbReference type="Gene3D" id="3.30.230.130">
    <property type="entry name" value="Cullin, Chain C, Domain 2"/>
    <property type="match status" value="1"/>
</dbReference>
<dbReference type="InterPro" id="IPR036317">
    <property type="entry name" value="Cullin_homology_sf"/>
</dbReference>
<proteinExistence type="predicted"/>
<keyword evidence="3" id="KW-1185">Reference proteome</keyword>
<evidence type="ECO:0000313" key="2">
    <source>
        <dbReference type="EMBL" id="CAI9533866.1"/>
    </source>
</evidence>
<dbReference type="InterPro" id="IPR045093">
    <property type="entry name" value="Cullin"/>
</dbReference>
<dbReference type="PANTHER" id="PTHR22771:SF4">
    <property type="entry name" value="CULLIN 7-RELATED"/>
    <property type="match status" value="1"/>
</dbReference>
<comment type="caution">
    <text evidence="2">The sequence shown here is derived from an EMBL/GenBank/DDBJ whole genome shotgun (WGS) entry which is preliminary data.</text>
</comment>
<keyword evidence="1" id="KW-0832">Ubl conjugation</keyword>
<gene>
    <name evidence="2" type="ORF">SPARVUS_LOCUS496426</name>
</gene>
<sequence>MKDVGGMKDGSHVEVCVLSSLCWPCSAHFFMDDPQKYFPSSLARPLLRFSTFFRKCPALPGFPMIGQSQQLQWTWLGKAEVQYGGSEPPRSPPYRCSYCTSNFNQQEDISKEEDRRNKTGVPDGLLRDCLEPLTAKTGILANTGGNRLFSMWTGGPCVAEREQFSA</sequence>
<organism evidence="2 3">
    <name type="scientific">Staurois parvus</name>
    <dbReference type="NCBI Taxonomy" id="386267"/>
    <lineage>
        <taxon>Eukaryota</taxon>
        <taxon>Metazoa</taxon>
        <taxon>Chordata</taxon>
        <taxon>Craniata</taxon>
        <taxon>Vertebrata</taxon>
        <taxon>Euteleostomi</taxon>
        <taxon>Amphibia</taxon>
        <taxon>Batrachia</taxon>
        <taxon>Anura</taxon>
        <taxon>Neobatrachia</taxon>
        <taxon>Ranoidea</taxon>
        <taxon>Ranidae</taxon>
        <taxon>Staurois</taxon>
    </lineage>
</organism>
<protein>
    <submittedName>
        <fullName evidence="2">Uncharacterized protein</fullName>
    </submittedName>
</protein>
<accession>A0ABN9AD02</accession>
<dbReference type="PANTHER" id="PTHR22771">
    <property type="entry name" value="CULLIN AND GALACTOSE-BINDING DOMAIN-CONTAINING"/>
    <property type="match status" value="1"/>
</dbReference>
<dbReference type="EMBL" id="CATNWA010000159">
    <property type="protein sequence ID" value="CAI9533866.1"/>
    <property type="molecule type" value="Genomic_DNA"/>
</dbReference>
<name>A0ABN9AD02_9NEOB</name>
<evidence type="ECO:0000313" key="3">
    <source>
        <dbReference type="Proteomes" id="UP001162483"/>
    </source>
</evidence>
<dbReference type="SUPFAM" id="SSF75632">
    <property type="entry name" value="Cullin homology domain"/>
    <property type="match status" value="1"/>
</dbReference>
<dbReference type="Proteomes" id="UP001162483">
    <property type="component" value="Unassembled WGS sequence"/>
</dbReference>
<evidence type="ECO:0000256" key="1">
    <source>
        <dbReference type="ARBA" id="ARBA00022843"/>
    </source>
</evidence>